<dbReference type="HOGENOM" id="CLU_632083_0_0_1"/>
<feature type="compositionally biased region" description="Basic and acidic residues" evidence="1">
    <location>
        <begin position="351"/>
        <end position="360"/>
    </location>
</feature>
<dbReference type="EMBL" id="DS469778">
    <property type="protein sequence ID" value="EDO33313.1"/>
    <property type="molecule type" value="Genomic_DNA"/>
</dbReference>
<evidence type="ECO:0000313" key="2">
    <source>
        <dbReference type="EMBL" id="EDO33313.1"/>
    </source>
</evidence>
<dbReference type="AlphaFoldDB" id="A7SSK1"/>
<reference evidence="2 3" key="1">
    <citation type="journal article" date="2007" name="Science">
        <title>Sea anemone genome reveals ancestral eumetazoan gene repertoire and genomic organization.</title>
        <authorList>
            <person name="Putnam N.H."/>
            <person name="Srivastava M."/>
            <person name="Hellsten U."/>
            <person name="Dirks B."/>
            <person name="Chapman J."/>
            <person name="Salamov A."/>
            <person name="Terry A."/>
            <person name="Shapiro H."/>
            <person name="Lindquist E."/>
            <person name="Kapitonov V.V."/>
            <person name="Jurka J."/>
            <person name="Genikhovich G."/>
            <person name="Grigoriev I.V."/>
            <person name="Lucas S.M."/>
            <person name="Steele R.E."/>
            <person name="Finnerty J.R."/>
            <person name="Technau U."/>
            <person name="Martindale M.Q."/>
            <person name="Rokhsar D.S."/>
        </authorList>
    </citation>
    <scope>NUCLEOTIDE SEQUENCE [LARGE SCALE GENOMIC DNA]</scope>
    <source>
        <strain evidence="3">CH2 X CH6</strain>
    </source>
</reference>
<dbReference type="PANTHER" id="PTHR47163">
    <property type="entry name" value="DDE_TNP_IS1595 DOMAIN-CONTAINING PROTEIN"/>
    <property type="match status" value="1"/>
</dbReference>
<dbReference type="InterPro" id="IPR053164">
    <property type="entry name" value="IS1016-like_transposase"/>
</dbReference>
<feature type="compositionally biased region" description="Polar residues" evidence="1">
    <location>
        <begin position="416"/>
        <end position="427"/>
    </location>
</feature>
<accession>A7SSK1</accession>
<protein>
    <submittedName>
        <fullName evidence="2">Uncharacterized protein</fullName>
    </submittedName>
</protein>
<dbReference type="PANTHER" id="PTHR47163:SF2">
    <property type="entry name" value="SI:DKEY-17M8.2"/>
    <property type="match status" value="1"/>
</dbReference>
<feature type="region of interest" description="Disordered" evidence="1">
    <location>
        <begin position="339"/>
        <end position="434"/>
    </location>
</feature>
<feature type="compositionally biased region" description="Low complexity" evidence="1">
    <location>
        <begin position="366"/>
        <end position="377"/>
    </location>
</feature>
<sequence>MQNILQLAQVVCGPRREFYDWLLTLNFLHTLYCGMCGINMELKERATHIDGYQWKCPRCLIRRSLRTNSFFELFPKTPLSKLVVLIYFWSVEVLQVQASTMLGMTPQMVGKVCRALRLLCSRDVVDRPVYPFGGPNHVCKCDETVISFKRKYGRGRISRQRWVFGLVTTAFQPCRGTVRKVLDQCASFYVEDEAMRKAKCTSLRTIFLSEKDLNFNCVPRGSRLKQAEREGRVQTLDLATNHSSEDVLSILKSKFPTLRNELELPKRLQFLQPGAQGNNGWNVSFYGVPTGQEIYNAFNRTKRMYFCLRTKAKKGKMIFKDIANGKAAFQALSTPIKKKESSKVLSINPPEKGKKPDKPSKVHLRGSPSSSPSSGDDLVPVLEYKEVKEKSELNALSNPGKGKSTDPSKVHDRDPSPSSSDEYNQPSGYGECPH</sequence>
<feature type="compositionally biased region" description="Basic and acidic residues" evidence="1">
    <location>
        <begin position="403"/>
        <end position="415"/>
    </location>
</feature>
<evidence type="ECO:0000313" key="3">
    <source>
        <dbReference type="Proteomes" id="UP000001593"/>
    </source>
</evidence>
<evidence type="ECO:0000256" key="1">
    <source>
        <dbReference type="SAM" id="MobiDB-lite"/>
    </source>
</evidence>
<dbReference type="InParanoid" id="A7SSK1"/>
<name>A7SSK1_NEMVE</name>
<dbReference type="Proteomes" id="UP000001593">
    <property type="component" value="Unassembled WGS sequence"/>
</dbReference>
<gene>
    <name evidence="2" type="ORF">NEMVEDRAFT_v1g247148</name>
</gene>
<keyword evidence="3" id="KW-1185">Reference proteome</keyword>
<organism evidence="2 3">
    <name type="scientific">Nematostella vectensis</name>
    <name type="common">Starlet sea anemone</name>
    <dbReference type="NCBI Taxonomy" id="45351"/>
    <lineage>
        <taxon>Eukaryota</taxon>
        <taxon>Metazoa</taxon>
        <taxon>Cnidaria</taxon>
        <taxon>Anthozoa</taxon>
        <taxon>Hexacorallia</taxon>
        <taxon>Actiniaria</taxon>
        <taxon>Edwardsiidae</taxon>
        <taxon>Nematostella</taxon>
    </lineage>
</organism>
<feature type="compositionally biased region" description="Basic and acidic residues" evidence="1">
    <location>
        <begin position="383"/>
        <end position="392"/>
    </location>
</feature>
<proteinExistence type="predicted"/>